<dbReference type="Pfam" id="PF01344">
    <property type="entry name" value="Kelch_1"/>
    <property type="match status" value="2"/>
</dbReference>
<dbReference type="InterPro" id="IPR006652">
    <property type="entry name" value="Kelch_1"/>
</dbReference>
<dbReference type="SUPFAM" id="SSF117281">
    <property type="entry name" value="Kelch motif"/>
    <property type="match status" value="1"/>
</dbReference>
<keyword evidence="4" id="KW-1185">Reference proteome</keyword>
<protein>
    <submittedName>
        <fullName evidence="3">Uncharacterized protein</fullName>
    </submittedName>
</protein>
<dbReference type="KEGG" id="api:103311774"/>
<dbReference type="RefSeq" id="XP_008189703.2">
    <property type="nucleotide sequence ID" value="XM_008191481.2"/>
</dbReference>
<keyword evidence="1" id="KW-0880">Kelch repeat</keyword>
<name>A0A8R2FDN5_ACYPI</name>
<sequence>MSTERRGVGVGVLDGLMYAIGGYDGDEDLKSVEVYRPSDGVWSSVADMEICRYRPGVVALDGLLYVMGGETDDSIYSDTVEIYNPKINTWTMERFSRSGVDIYGGVVVDRPPNFIN</sequence>
<reference evidence="3" key="2">
    <citation type="submission" date="2022-06" db="UniProtKB">
        <authorList>
            <consortium name="EnsemblMetazoa"/>
        </authorList>
    </citation>
    <scope>IDENTIFICATION</scope>
</reference>
<reference evidence="4" key="1">
    <citation type="submission" date="2010-06" db="EMBL/GenBank/DDBJ databases">
        <authorList>
            <person name="Jiang H."/>
            <person name="Abraham K."/>
            <person name="Ali S."/>
            <person name="Alsbrooks S.L."/>
            <person name="Anim B.N."/>
            <person name="Anosike U.S."/>
            <person name="Attaway T."/>
            <person name="Bandaranaike D.P."/>
            <person name="Battles P.K."/>
            <person name="Bell S.N."/>
            <person name="Bell A.V."/>
            <person name="Beltran B."/>
            <person name="Bickham C."/>
            <person name="Bustamante Y."/>
            <person name="Caleb T."/>
            <person name="Canada A."/>
            <person name="Cardenas V."/>
            <person name="Carter K."/>
            <person name="Chacko J."/>
            <person name="Chandrabose M.N."/>
            <person name="Chavez D."/>
            <person name="Chavez A."/>
            <person name="Chen L."/>
            <person name="Chu H.-S."/>
            <person name="Claassen K.J."/>
            <person name="Cockrell R."/>
            <person name="Collins M."/>
            <person name="Cooper J.A."/>
            <person name="Cree A."/>
            <person name="Curry S.M."/>
            <person name="Da Y."/>
            <person name="Dao M.D."/>
            <person name="Das B."/>
            <person name="Davila M.-L."/>
            <person name="Davy-Carroll L."/>
            <person name="Denson S."/>
            <person name="Dinh H."/>
            <person name="Ebong V.E."/>
            <person name="Edwards J.R."/>
            <person name="Egan A."/>
            <person name="El-Daye J."/>
            <person name="Escobedo L."/>
            <person name="Fernandez S."/>
            <person name="Fernando P.R."/>
            <person name="Flagg N."/>
            <person name="Forbes L.D."/>
            <person name="Fowler R.G."/>
            <person name="Fu Q."/>
            <person name="Gabisi R.A."/>
            <person name="Ganer J."/>
            <person name="Garbino Pronczuk A."/>
            <person name="Garcia R.M."/>
            <person name="Garner T."/>
            <person name="Garrett T.E."/>
            <person name="Gonzalez D.A."/>
            <person name="Hamid H."/>
            <person name="Hawkins E.S."/>
            <person name="Hirani K."/>
            <person name="Hogues M.E."/>
            <person name="Hollins B."/>
            <person name="Hsiao C.-H."/>
            <person name="Jabil R."/>
            <person name="James M.L."/>
            <person name="Jhangiani S.N."/>
            <person name="Johnson B."/>
            <person name="Johnson Q."/>
            <person name="Joshi V."/>
            <person name="Kalu J.B."/>
            <person name="Kam C."/>
            <person name="Kashfia A."/>
            <person name="Keebler J."/>
            <person name="Kisamo H."/>
            <person name="Kovar C.L."/>
            <person name="Lago L.A."/>
            <person name="Lai C.-Y."/>
            <person name="Laidlaw J."/>
            <person name="Lara F."/>
            <person name="Le T.-K."/>
            <person name="Lee S.L."/>
            <person name="Legall F.H."/>
            <person name="Lemon S.J."/>
            <person name="Lewis L.R."/>
            <person name="Li B."/>
            <person name="Liu Y."/>
            <person name="Liu Y.-S."/>
            <person name="Lopez J."/>
            <person name="Lozado R.J."/>
            <person name="Lu J."/>
            <person name="Madu R.C."/>
            <person name="Maheshwari M."/>
            <person name="Maheshwari R."/>
            <person name="Malloy K."/>
            <person name="Martinez E."/>
            <person name="Mathew T."/>
            <person name="Mercado I.C."/>
            <person name="Mercado C."/>
            <person name="Meyer B."/>
            <person name="Montgomery K."/>
            <person name="Morgan M.B."/>
            <person name="Munidasa M."/>
            <person name="Nazareth L.V."/>
            <person name="Nelson J."/>
            <person name="Ng B.M."/>
            <person name="Nguyen N.B."/>
            <person name="Nguyen P.Q."/>
            <person name="Nguyen T."/>
            <person name="Obregon M."/>
            <person name="Okwuonu G.O."/>
            <person name="Onwere C.G."/>
            <person name="Orozco G."/>
            <person name="Parra A."/>
            <person name="Patel S."/>
            <person name="Patil S."/>
            <person name="Perez A."/>
            <person name="Perez Y."/>
            <person name="Pham C."/>
            <person name="Primus E.L."/>
            <person name="Pu L.-L."/>
            <person name="Puazo M."/>
            <person name="Qin X."/>
            <person name="Quiroz J.B."/>
            <person name="Reese J."/>
            <person name="Richards S."/>
            <person name="Rives C.M."/>
            <person name="Robberts R."/>
            <person name="Ruiz S.J."/>
            <person name="Ruiz M.J."/>
            <person name="Santibanez J."/>
            <person name="Schneider B.W."/>
            <person name="Sisson I."/>
            <person name="Smith M."/>
            <person name="Sodergren E."/>
            <person name="Song X.-Z."/>
            <person name="Song B.B."/>
            <person name="Summersgill H."/>
            <person name="Thelus R."/>
            <person name="Thornton R.D."/>
            <person name="Trejos Z.Y."/>
            <person name="Usmani K."/>
            <person name="Vattathil S."/>
            <person name="Villasana D."/>
            <person name="Walker D.L."/>
            <person name="Wang S."/>
            <person name="Wang K."/>
            <person name="White C.S."/>
            <person name="Williams A.C."/>
            <person name="Williamson J."/>
            <person name="Wilson K."/>
            <person name="Woghiren I.O."/>
            <person name="Woodworth J.R."/>
            <person name="Worley K.C."/>
            <person name="Wright R.A."/>
            <person name="Wu W."/>
            <person name="Young L."/>
            <person name="Zhang L."/>
            <person name="Zhang J."/>
            <person name="Zhu Y."/>
            <person name="Muzny D.M."/>
            <person name="Weinstock G."/>
            <person name="Gibbs R.A."/>
        </authorList>
    </citation>
    <scope>NUCLEOTIDE SEQUENCE [LARGE SCALE GENOMIC DNA]</scope>
    <source>
        <strain evidence="4">LSR1</strain>
    </source>
</reference>
<dbReference type="InterPro" id="IPR015915">
    <property type="entry name" value="Kelch-typ_b-propeller"/>
</dbReference>
<evidence type="ECO:0000256" key="1">
    <source>
        <dbReference type="ARBA" id="ARBA00022441"/>
    </source>
</evidence>
<keyword evidence="2" id="KW-0677">Repeat</keyword>
<dbReference type="GeneID" id="103311774"/>
<dbReference type="OrthoDB" id="45365at2759"/>
<dbReference type="Proteomes" id="UP000007819">
    <property type="component" value="Unassembled WGS sequence"/>
</dbReference>
<dbReference type="Gene3D" id="2.120.10.80">
    <property type="entry name" value="Kelch-type beta propeller"/>
    <property type="match status" value="1"/>
</dbReference>
<accession>A0A8R2FDN5</accession>
<dbReference type="PANTHER" id="PTHR46344">
    <property type="entry name" value="OS02G0202900 PROTEIN"/>
    <property type="match status" value="1"/>
</dbReference>
<dbReference type="PANTHER" id="PTHR46344:SF27">
    <property type="entry name" value="KELCH REPEAT SUPERFAMILY PROTEIN"/>
    <property type="match status" value="1"/>
</dbReference>
<dbReference type="SMART" id="SM00612">
    <property type="entry name" value="Kelch"/>
    <property type="match status" value="2"/>
</dbReference>
<evidence type="ECO:0000313" key="3">
    <source>
        <dbReference type="EnsemblMetazoa" id="XP_008189703.2"/>
    </source>
</evidence>
<evidence type="ECO:0000256" key="2">
    <source>
        <dbReference type="ARBA" id="ARBA00022737"/>
    </source>
</evidence>
<dbReference type="AlphaFoldDB" id="A0A8R2FDN5"/>
<proteinExistence type="predicted"/>
<organism evidence="3 4">
    <name type="scientific">Acyrthosiphon pisum</name>
    <name type="common">Pea aphid</name>
    <dbReference type="NCBI Taxonomy" id="7029"/>
    <lineage>
        <taxon>Eukaryota</taxon>
        <taxon>Metazoa</taxon>
        <taxon>Ecdysozoa</taxon>
        <taxon>Arthropoda</taxon>
        <taxon>Hexapoda</taxon>
        <taxon>Insecta</taxon>
        <taxon>Pterygota</taxon>
        <taxon>Neoptera</taxon>
        <taxon>Paraneoptera</taxon>
        <taxon>Hemiptera</taxon>
        <taxon>Sternorrhyncha</taxon>
        <taxon>Aphidomorpha</taxon>
        <taxon>Aphidoidea</taxon>
        <taxon>Aphididae</taxon>
        <taxon>Macrosiphini</taxon>
        <taxon>Acyrthosiphon</taxon>
    </lineage>
</organism>
<dbReference type="EnsemblMetazoa" id="XM_008191481.3">
    <property type="protein sequence ID" value="XP_008189703.2"/>
    <property type="gene ID" value="LOC103311774"/>
</dbReference>
<evidence type="ECO:0000313" key="4">
    <source>
        <dbReference type="Proteomes" id="UP000007819"/>
    </source>
</evidence>